<proteinExistence type="predicted"/>
<evidence type="ECO:0000313" key="2">
    <source>
        <dbReference type="Proteomes" id="UP000039865"/>
    </source>
</evidence>
<dbReference type="EMBL" id="CCKQ01019188">
    <property type="protein sequence ID" value="CDW91202.1"/>
    <property type="molecule type" value="Genomic_DNA"/>
</dbReference>
<keyword evidence="2" id="KW-1185">Reference proteome</keyword>
<dbReference type="AlphaFoldDB" id="A0A078BDB9"/>
<accession>A0A078BDB9</accession>
<gene>
    <name evidence="1" type="primary">Contig8069.g8607</name>
    <name evidence="1" type="ORF">STYLEM_20355</name>
</gene>
<sequence>MLQSIGLHDVDYYTFQGAIKRFGYRDNLNDEQMKTIKKEIRLNYEDMLDQNHSPHAVVYKDENFFFIEKRHTVYNLLKLGFLVCRFESVEDQELEMWHLLNPLLNETVSKRTVEQFLRDLIYVAIDMNINILKNAEQHENPDIPKALAYLEESSKKRDIFINQRLKRFKNENIARDELMEHTRDCFFQSYRLRLAISGCQAGFIDYTPLNRDNYPNFRQENQN</sequence>
<organism evidence="1 2">
    <name type="scientific">Stylonychia lemnae</name>
    <name type="common">Ciliate</name>
    <dbReference type="NCBI Taxonomy" id="5949"/>
    <lineage>
        <taxon>Eukaryota</taxon>
        <taxon>Sar</taxon>
        <taxon>Alveolata</taxon>
        <taxon>Ciliophora</taxon>
        <taxon>Intramacronucleata</taxon>
        <taxon>Spirotrichea</taxon>
        <taxon>Stichotrichia</taxon>
        <taxon>Sporadotrichida</taxon>
        <taxon>Oxytrichidae</taxon>
        <taxon>Stylonychinae</taxon>
        <taxon>Stylonychia</taxon>
    </lineage>
</organism>
<dbReference type="InParanoid" id="A0A078BDB9"/>
<name>A0A078BDB9_STYLE</name>
<dbReference type="Proteomes" id="UP000039865">
    <property type="component" value="Unassembled WGS sequence"/>
</dbReference>
<evidence type="ECO:0000313" key="1">
    <source>
        <dbReference type="EMBL" id="CDW91202.1"/>
    </source>
</evidence>
<protein>
    <submittedName>
        <fullName evidence="1">Uncharacterized protein</fullName>
    </submittedName>
</protein>
<reference evidence="1 2" key="1">
    <citation type="submission" date="2014-06" db="EMBL/GenBank/DDBJ databases">
        <authorList>
            <person name="Swart Estienne"/>
        </authorList>
    </citation>
    <scope>NUCLEOTIDE SEQUENCE [LARGE SCALE GENOMIC DNA]</scope>
    <source>
        <strain evidence="1 2">130c</strain>
    </source>
</reference>